<organism evidence="3 4">
    <name type="scientific">Pyricularia grisea</name>
    <name type="common">Crabgrass-specific blast fungus</name>
    <name type="synonym">Magnaporthe grisea</name>
    <dbReference type="NCBI Taxonomy" id="148305"/>
    <lineage>
        <taxon>Eukaryota</taxon>
        <taxon>Fungi</taxon>
        <taxon>Dikarya</taxon>
        <taxon>Ascomycota</taxon>
        <taxon>Pezizomycotina</taxon>
        <taxon>Sordariomycetes</taxon>
        <taxon>Sordariomycetidae</taxon>
        <taxon>Magnaporthales</taxon>
        <taxon>Pyriculariaceae</taxon>
        <taxon>Pyricularia</taxon>
    </lineage>
</organism>
<evidence type="ECO:0008006" key="5">
    <source>
        <dbReference type="Google" id="ProtNLM"/>
    </source>
</evidence>
<dbReference type="Proteomes" id="UP000515153">
    <property type="component" value="Chromosome VII"/>
</dbReference>
<dbReference type="GeneID" id="41964989"/>
<reference evidence="4" key="2">
    <citation type="submission" date="2019-10" db="EMBL/GenBank/DDBJ databases">
        <authorList>
            <consortium name="NCBI Genome Project"/>
        </authorList>
    </citation>
    <scope>NUCLEOTIDE SEQUENCE</scope>
    <source>
        <strain evidence="4">NI907</strain>
    </source>
</reference>
<evidence type="ECO:0000256" key="1">
    <source>
        <dbReference type="SAM" id="MobiDB-lite"/>
    </source>
</evidence>
<evidence type="ECO:0000313" key="4">
    <source>
        <dbReference type="RefSeq" id="XP_030979969.1"/>
    </source>
</evidence>
<proteinExistence type="predicted"/>
<gene>
    <name evidence="4" type="ORF">PgNI_10105</name>
</gene>
<dbReference type="AlphaFoldDB" id="A0A6P8AYP3"/>
<dbReference type="RefSeq" id="XP_030979969.1">
    <property type="nucleotide sequence ID" value="XM_031130081.1"/>
</dbReference>
<dbReference type="KEGG" id="pgri:PgNI_10105"/>
<keyword evidence="2" id="KW-0732">Signal</keyword>
<evidence type="ECO:0000256" key="2">
    <source>
        <dbReference type="SAM" id="SignalP"/>
    </source>
</evidence>
<name>A0A6P8AYP3_PYRGI</name>
<accession>A0A6P8AYP3</accession>
<feature type="chain" id="PRO_5028358700" description="C2H2-type domain-containing protein" evidence="2">
    <location>
        <begin position="20"/>
        <end position="117"/>
    </location>
</feature>
<reference evidence="3 4" key="1">
    <citation type="journal article" date="2019" name="Mol. Biol. Evol.">
        <title>Blast fungal genomes show frequent chromosomal changes, gene gains and losses, and effector gene turnover.</title>
        <authorList>
            <person name="Gomez Luciano L.B."/>
            <person name="Jason Tsai I."/>
            <person name="Chuma I."/>
            <person name="Tosa Y."/>
            <person name="Chen Y.H."/>
            <person name="Li J.Y."/>
            <person name="Li M.Y."/>
            <person name="Jade Lu M.Y."/>
            <person name="Nakayashiki H."/>
            <person name="Li W.H."/>
        </authorList>
    </citation>
    <scope>NUCLEOTIDE SEQUENCE [LARGE SCALE GENOMIC DNA]</scope>
    <source>
        <strain evidence="3 4">NI907</strain>
    </source>
</reference>
<sequence length="117" mass="12770">MRSSQLLHLLALVAMGVTAAPLPSGSETGTTGLQVEAPDGRRVLSSEEDHTRGYTLCPTCKSAHRSDELLEDHQQKEHGYVGTEGKGRSSNPRAPTNRARPMSEEERLNRIARKVGH</sequence>
<feature type="compositionally biased region" description="Basic and acidic residues" evidence="1">
    <location>
        <begin position="38"/>
        <end position="52"/>
    </location>
</feature>
<feature type="compositionally biased region" description="Basic and acidic residues" evidence="1">
    <location>
        <begin position="70"/>
        <end position="79"/>
    </location>
</feature>
<feature type="signal peptide" evidence="2">
    <location>
        <begin position="1"/>
        <end position="19"/>
    </location>
</feature>
<keyword evidence="3" id="KW-1185">Reference proteome</keyword>
<feature type="region of interest" description="Disordered" evidence="1">
    <location>
        <begin position="70"/>
        <end position="117"/>
    </location>
</feature>
<evidence type="ECO:0000313" key="3">
    <source>
        <dbReference type="Proteomes" id="UP000515153"/>
    </source>
</evidence>
<protein>
    <recommendedName>
        <fullName evidence="5">C2H2-type domain-containing protein</fullName>
    </recommendedName>
</protein>
<feature type="region of interest" description="Disordered" evidence="1">
    <location>
        <begin position="20"/>
        <end position="53"/>
    </location>
</feature>
<reference evidence="4" key="3">
    <citation type="submission" date="2025-08" db="UniProtKB">
        <authorList>
            <consortium name="RefSeq"/>
        </authorList>
    </citation>
    <scope>IDENTIFICATION</scope>
    <source>
        <strain evidence="4">NI907</strain>
    </source>
</reference>